<organism evidence="3 4">
    <name type="scientific">Rhipicephalus microplus</name>
    <name type="common">Cattle tick</name>
    <name type="synonym">Boophilus microplus</name>
    <dbReference type="NCBI Taxonomy" id="6941"/>
    <lineage>
        <taxon>Eukaryota</taxon>
        <taxon>Metazoa</taxon>
        <taxon>Ecdysozoa</taxon>
        <taxon>Arthropoda</taxon>
        <taxon>Chelicerata</taxon>
        <taxon>Arachnida</taxon>
        <taxon>Acari</taxon>
        <taxon>Parasitiformes</taxon>
        <taxon>Ixodida</taxon>
        <taxon>Ixodoidea</taxon>
        <taxon>Ixodidae</taxon>
        <taxon>Rhipicephalinae</taxon>
        <taxon>Rhipicephalus</taxon>
        <taxon>Boophilus</taxon>
    </lineage>
</organism>
<sequence length="392" mass="43292">MEKAWRDSTPRALIWRSFRDRRGQEEWRTWTRRPEDEASSWEFVRRAAKVDVLLKATQLGMRRPHLQKRAPTEQFETPENRLGLIGPRYGVDGYYTNPSVREEERAGRGLCIPHHAFSITAMGGRSLSPCRVTANLAAIVISNVYLLLLLGVLFVHECRAFERGLTRVRNSPAGTMNTPKYLSLEMSRSEITTGDGKTPRPMRDASGTCTSRRAPLNFAGSDVHTRSLATMCSQQTHYTTPAASDFKEVSESTRPTREGMHAADAEHVLPSACEHLGGGAACSGGGGGRGEDRVNNSSLRLRRRLRVVRAERRKRLSWRKRGETRLRAHSSGGLSETEGARRNGALGLADPKTKHRHGSLYAEPAKSGRAAEGDAAGHATSSLAEKSSNRAI</sequence>
<dbReference type="EMBL" id="JABSTU010000009">
    <property type="protein sequence ID" value="KAH8021676.1"/>
    <property type="molecule type" value="Genomic_DNA"/>
</dbReference>
<protein>
    <submittedName>
        <fullName evidence="3">Uncharacterized protein</fullName>
    </submittedName>
</protein>
<dbReference type="Proteomes" id="UP000821866">
    <property type="component" value="Chromosome 7"/>
</dbReference>
<gene>
    <name evidence="3" type="ORF">HPB51_016072</name>
</gene>
<name>A0A9J6DHI7_RHIMP</name>
<evidence type="ECO:0000256" key="1">
    <source>
        <dbReference type="SAM" id="MobiDB-lite"/>
    </source>
</evidence>
<keyword evidence="2" id="KW-0812">Transmembrane</keyword>
<keyword evidence="2" id="KW-0472">Membrane</keyword>
<evidence type="ECO:0000313" key="4">
    <source>
        <dbReference type="Proteomes" id="UP000821866"/>
    </source>
</evidence>
<evidence type="ECO:0000313" key="3">
    <source>
        <dbReference type="EMBL" id="KAH8021676.1"/>
    </source>
</evidence>
<proteinExistence type="predicted"/>
<feature type="region of interest" description="Disordered" evidence="1">
    <location>
        <begin position="324"/>
        <end position="392"/>
    </location>
</feature>
<reference evidence="3" key="1">
    <citation type="journal article" date="2020" name="Cell">
        <title>Large-Scale Comparative Analyses of Tick Genomes Elucidate Their Genetic Diversity and Vector Capacities.</title>
        <authorList>
            <consortium name="Tick Genome and Microbiome Consortium (TIGMIC)"/>
            <person name="Jia N."/>
            <person name="Wang J."/>
            <person name="Shi W."/>
            <person name="Du L."/>
            <person name="Sun Y."/>
            <person name="Zhan W."/>
            <person name="Jiang J.F."/>
            <person name="Wang Q."/>
            <person name="Zhang B."/>
            <person name="Ji P."/>
            <person name="Bell-Sakyi L."/>
            <person name="Cui X.M."/>
            <person name="Yuan T.T."/>
            <person name="Jiang B.G."/>
            <person name="Yang W.F."/>
            <person name="Lam T.T."/>
            <person name="Chang Q.C."/>
            <person name="Ding S.J."/>
            <person name="Wang X.J."/>
            <person name="Zhu J.G."/>
            <person name="Ruan X.D."/>
            <person name="Zhao L."/>
            <person name="Wei J.T."/>
            <person name="Ye R.Z."/>
            <person name="Que T.C."/>
            <person name="Du C.H."/>
            <person name="Zhou Y.H."/>
            <person name="Cheng J.X."/>
            <person name="Dai P.F."/>
            <person name="Guo W.B."/>
            <person name="Han X.H."/>
            <person name="Huang E.J."/>
            <person name="Li L.F."/>
            <person name="Wei W."/>
            <person name="Gao Y.C."/>
            <person name="Liu J.Z."/>
            <person name="Shao H.Z."/>
            <person name="Wang X."/>
            <person name="Wang C.C."/>
            <person name="Yang T.C."/>
            <person name="Huo Q.B."/>
            <person name="Li W."/>
            <person name="Chen H.Y."/>
            <person name="Chen S.E."/>
            <person name="Zhou L.G."/>
            <person name="Ni X.B."/>
            <person name="Tian J.H."/>
            <person name="Sheng Y."/>
            <person name="Liu T."/>
            <person name="Pan Y.S."/>
            <person name="Xia L.Y."/>
            <person name="Li J."/>
            <person name="Zhao F."/>
            <person name="Cao W.C."/>
        </authorList>
    </citation>
    <scope>NUCLEOTIDE SEQUENCE</scope>
    <source>
        <strain evidence="3">Rmic-2018</strain>
    </source>
</reference>
<accession>A0A9J6DHI7</accession>
<keyword evidence="4" id="KW-1185">Reference proteome</keyword>
<reference evidence="3" key="2">
    <citation type="submission" date="2021-09" db="EMBL/GenBank/DDBJ databases">
        <authorList>
            <person name="Jia N."/>
            <person name="Wang J."/>
            <person name="Shi W."/>
            <person name="Du L."/>
            <person name="Sun Y."/>
            <person name="Zhan W."/>
            <person name="Jiang J."/>
            <person name="Wang Q."/>
            <person name="Zhang B."/>
            <person name="Ji P."/>
            <person name="Sakyi L.B."/>
            <person name="Cui X."/>
            <person name="Yuan T."/>
            <person name="Jiang B."/>
            <person name="Yang W."/>
            <person name="Lam T.T.-Y."/>
            <person name="Chang Q."/>
            <person name="Ding S."/>
            <person name="Wang X."/>
            <person name="Zhu J."/>
            <person name="Ruan X."/>
            <person name="Zhao L."/>
            <person name="Wei J."/>
            <person name="Que T."/>
            <person name="Du C."/>
            <person name="Cheng J."/>
            <person name="Dai P."/>
            <person name="Han X."/>
            <person name="Huang E."/>
            <person name="Gao Y."/>
            <person name="Liu J."/>
            <person name="Shao H."/>
            <person name="Ye R."/>
            <person name="Li L."/>
            <person name="Wei W."/>
            <person name="Wang X."/>
            <person name="Wang C."/>
            <person name="Huo Q."/>
            <person name="Li W."/>
            <person name="Guo W."/>
            <person name="Chen H."/>
            <person name="Chen S."/>
            <person name="Zhou L."/>
            <person name="Zhou L."/>
            <person name="Ni X."/>
            <person name="Tian J."/>
            <person name="Zhou Y."/>
            <person name="Sheng Y."/>
            <person name="Liu T."/>
            <person name="Pan Y."/>
            <person name="Xia L."/>
            <person name="Li J."/>
            <person name="Zhao F."/>
            <person name="Cao W."/>
        </authorList>
    </citation>
    <scope>NUCLEOTIDE SEQUENCE</scope>
    <source>
        <strain evidence="3">Rmic-2018</strain>
        <tissue evidence="3">Larvae</tissue>
    </source>
</reference>
<keyword evidence="2" id="KW-1133">Transmembrane helix</keyword>
<evidence type="ECO:0000256" key="2">
    <source>
        <dbReference type="SAM" id="Phobius"/>
    </source>
</evidence>
<feature type="transmembrane region" description="Helical" evidence="2">
    <location>
        <begin position="132"/>
        <end position="155"/>
    </location>
</feature>
<feature type="compositionally biased region" description="Polar residues" evidence="1">
    <location>
        <begin position="379"/>
        <end position="392"/>
    </location>
</feature>
<comment type="caution">
    <text evidence="3">The sequence shown here is derived from an EMBL/GenBank/DDBJ whole genome shotgun (WGS) entry which is preliminary data.</text>
</comment>
<dbReference type="AlphaFoldDB" id="A0A9J6DHI7"/>
<feature type="region of interest" description="Disordered" evidence="1">
    <location>
        <begin position="191"/>
        <end position="211"/>
    </location>
</feature>